<feature type="non-terminal residue" evidence="1">
    <location>
        <position position="1"/>
    </location>
</feature>
<sequence>SEYEIRFGFNSETGVPISLAVANIIKNIDWYHLAVTLDSERKYTLFVNGDEIFSQTLPEGQVPLAAPTRYIGENFHGKIDDVRFWNLSRSAEQIKENMTKTLVGNETGLVAYYPMDVNNAYSMILDNSTNANHAKISDAQVFSKYFSSECSSGPDGSSKCPYPTILSAIEAVRGKIHQGDYGHRIVIKEGRYPEVILLNGLNKNGQQAVIVEGETGKEVILDGTIELKADWNDDNGDGIYETVLDMDAISTLAKTQVEKIYGVYVDNRYMIPALPMNIKNPTDPTKGNYHNPEPGTVWSWHKEIYQLMGPDDNITSDVAISPDNSSNWLVADPSNLDSLEEWAFDNESKKLYLYASENFIPSQTNVRVRIRDRFVSINESDKITLKNIHFFAGSLELIDSDYLTIEDSRFSFSSDITTKMIRKNYHTGNFLRLRNSIFEHINEASPWTTKGQNARIENVLFQYNDWFNDSGLYAVAKPVGGLELPEAEYGVAPHGGKDRSPDGSSHPGIGDESWYAPVWRYVTIRDSWTAGMWPGRGSLVEYARLENLYDHCDCSGIQRNYYATVGTTTRYSWIINLPALNAIRFDSRKAGNFGEVHHLVSVGNRRGMRLKGDYHEAYNVTTYDESTKGIYNYTDRYSGFSNSNTYSELASVPGNAHSRLLNAIAQENAITNSPDFWPNLKYIEGRSEYDDSLYEAGYFMALVNAFKKYPNFQIKKSGIWYGKTMSSRPDDSTYQDFLQPWSDPRMELQMPWQKTLALPEADLIARYGMNPFKEDGVYSTDGNFYGVQSYDFRP</sequence>
<dbReference type="Gene3D" id="2.160.20.10">
    <property type="entry name" value="Single-stranded right-handed beta-helix, Pectin lyase-like"/>
    <property type="match status" value="1"/>
</dbReference>
<reference evidence="1" key="1">
    <citation type="submission" date="2018-05" db="EMBL/GenBank/DDBJ databases">
        <authorList>
            <person name="Lanie J.A."/>
            <person name="Ng W.-L."/>
            <person name="Kazmierczak K.M."/>
            <person name="Andrzejewski T.M."/>
            <person name="Davidsen T.M."/>
            <person name="Wayne K.J."/>
            <person name="Tettelin H."/>
            <person name="Glass J.I."/>
            <person name="Rusch D."/>
            <person name="Podicherti R."/>
            <person name="Tsui H.-C.T."/>
            <person name="Winkler M.E."/>
        </authorList>
    </citation>
    <scope>NUCLEOTIDE SEQUENCE</scope>
</reference>
<dbReference type="SUPFAM" id="SSF51126">
    <property type="entry name" value="Pectin lyase-like"/>
    <property type="match status" value="1"/>
</dbReference>
<evidence type="ECO:0008006" key="2">
    <source>
        <dbReference type="Google" id="ProtNLM"/>
    </source>
</evidence>
<dbReference type="InterPro" id="IPR013320">
    <property type="entry name" value="ConA-like_dom_sf"/>
</dbReference>
<dbReference type="EMBL" id="UINC01024483">
    <property type="protein sequence ID" value="SVA98187.1"/>
    <property type="molecule type" value="Genomic_DNA"/>
</dbReference>
<dbReference type="AlphaFoldDB" id="A0A382AAZ8"/>
<dbReference type="PANTHER" id="PTHR36453">
    <property type="entry name" value="SECRETED PROTEIN-RELATED"/>
    <property type="match status" value="1"/>
</dbReference>
<feature type="non-terminal residue" evidence="1">
    <location>
        <position position="794"/>
    </location>
</feature>
<gene>
    <name evidence="1" type="ORF">METZ01_LOCUS151041</name>
</gene>
<protein>
    <recommendedName>
        <fullName evidence="2">LamG-like jellyroll fold domain-containing protein</fullName>
    </recommendedName>
</protein>
<dbReference type="PANTHER" id="PTHR36453:SF1">
    <property type="entry name" value="RIGHT HANDED BETA HELIX DOMAIN-CONTAINING PROTEIN"/>
    <property type="match status" value="1"/>
</dbReference>
<dbReference type="Pfam" id="PF13385">
    <property type="entry name" value="Laminin_G_3"/>
    <property type="match status" value="1"/>
</dbReference>
<dbReference type="InterPro" id="IPR011050">
    <property type="entry name" value="Pectin_lyase_fold/virulence"/>
</dbReference>
<proteinExistence type="predicted"/>
<accession>A0A382AAZ8</accession>
<organism evidence="1">
    <name type="scientific">marine metagenome</name>
    <dbReference type="NCBI Taxonomy" id="408172"/>
    <lineage>
        <taxon>unclassified sequences</taxon>
        <taxon>metagenomes</taxon>
        <taxon>ecological metagenomes</taxon>
    </lineage>
</organism>
<dbReference type="InterPro" id="IPR012334">
    <property type="entry name" value="Pectin_lyas_fold"/>
</dbReference>
<dbReference type="Gene3D" id="2.60.120.200">
    <property type="match status" value="1"/>
</dbReference>
<evidence type="ECO:0000313" key="1">
    <source>
        <dbReference type="EMBL" id="SVA98187.1"/>
    </source>
</evidence>
<name>A0A382AAZ8_9ZZZZ</name>
<dbReference type="SUPFAM" id="SSF49899">
    <property type="entry name" value="Concanavalin A-like lectins/glucanases"/>
    <property type="match status" value="1"/>
</dbReference>